<dbReference type="AlphaFoldDB" id="A0A7J5RJK9"/>
<gene>
    <name evidence="2" type="ORF">GAY79_07490</name>
</gene>
<feature type="domain" description="BT4734-like N-terminal" evidence="1">
    <location>
        <begin position="55"/>
        <end position="178"/>
    </location>
</feature>
<name>A0A7J5RJK9_PHOVU</name>
<dbReference type="Pfam" id="PF08800">
    <property type="entry name" value="BT4734-like_N"/>
    <property type="match status" value="1"/>
</dbReference>
<dbReference type="InterPro" id="IPR014907">
    <property type="entry name" value="BT4734-like_N"/>
</dbReference>
<dbReference type="EMBL" id="WDAY01000013">
    <property type="protein sequence ID" value="KAB6561642.1"/>
    <property type="molecule type" value="Genomic_DNA"/>
</dbReference>
<accession>A0A7J5RJK9</accession>
<evidence type="ECO:0000313" key="2">
    <source>
        <dbReference type="EMBL" id="KAB6561642.1"/>
    </source>
</evidence>
<reference evidence="2 3" key="1">
    <citation type="journal article" date="2019" name="Nat. Med.">
        <title>A library of human gut bacterial isolates paired with longitudinal multiomics data enables mechanistic microbiome research.</title>
        <authorList>
            <person name="Poyet M."/>
            <person name="Groussin M."/>
            <person name="Gibbons S.M."/>
            <person name="Avila-Pacheco J."/>
            <person name="Jiang X."/>
            <person name="Kearney S.M."/>
            <person name="Perrotta A.R."/>
            <person name="Berdy B."/>
            <person name="Zhao S."/>
            <person name="Lieberman T.D."/>
            <person name="Swanson P.K."/>
            <person name="Smith M."/>
            <person name="Roesemann S."/>
            <person name="Alexander J.E."/>
            <person name="Rich S.A."/>
            <person name="Livny J."/>
            <person name="Vlamakis H."/>
            <person name="Clish C."/>
            <person name="Bullock K."/>
            <person name="Deik A."/>
            <person name="Scott J."/>
            <person name="Pierce K.A."/>
            <person name="Xavier R.J."/>
            <person name="Alm E.J."/>
        </authorList>
    </citation>
    <scope>NUCLEOTIDE SEQUENCE [LARGE SCALE GENOMIC DNA]</scope>
    <source>
        <strain evidence="2 3">BIOML-A111</strain>
    </source>
</reference>
<protein>
    <submittedName>
        <fullName evidence="2">Virulence protein E</fullName>
    </submittedName>
</protein>
<evidence type="ECO:0000313" key="3">
    <source>
        <dbReference type="Proteomes" id="UP000437431"/>
    </source>
</evidence>
<proteinExistence type="predicted"/>
<dbReference type="Proteomes" id="UP000437431">
    <property type="component" value="Unassembled WGS sequence"/>
</dbReference>
<sequence length="350" mass="41145">MINKTISYYFNSNDSRSRIYYNFDHILELIASDPKLSKQTDIVRAQVTEKAYKEEKHKLPMIAPSGIFDYRNDDPTNLRQYSNLLVLDFDDFGSHEAAQEFKEKLIQYADPLHLYAVWFSPSNKGVKAAMIHDNTNPDHHYNLFWQVKLRLYPRTDEFDKSCHNLSRTFFLSHDSEVYINPMKDTLVPYHFEYDPSIPEPARKSYNHGGSSGCFIHTPEELERNTCFQRLWKDQTLINYIDKKWRKDYPNSYEDGNRHRSILSRAKWLCLYGVLYDAALNYLVGTFGKHGISEDDIRGMVINNYNANRENFGVSRMDLYGKRSQGIAYRNQKLREDTPFNQMGSTVFSPR</sequence>
<evidence type="ECO:0000259" key="1">
    <source>
        <dbReference type="Pfam" id="PF08800"/>
    </source>
</evidence>
<comment type="caution">
    <text evidence="2">The sequence shown here is derived from an EMBL/GenBank/DDBJ whole genome shotgun (WGS) entry which is preliminary data.</text>
</comment>
<dbReference type="RefSeq" id="WP_038611391.1">
    <property type="nucleotide sequence ID" value="NZ_JAHONQ010000018.1"/>
</dbReference>
<organism evidence="2 3">
    <name type="scientific">Phocaeicola vulgatus</name>
    <name type="common">Bacteroides vulgatus</name>
    <dbReference type="NCBI Taxonomy" id="821"/>
    <lineage>
        <taxon>Bacteria</taxon>
        <taxon>Pseudomonadati</taxon>
        <taxon>Bacteroidota</taxon>
        <taxon>Bacteroidia</taxon>
        <taxon>Bacteroidales</taxon>
        <taxon>Bacteroidaceae</taxon>
        <taxon>Phocaeicola</taxon>
    </lineage>
</organism>